<feature type="transmembrane region" description="Helical" evidence="1">
    <location>
        <begin position="128"/>
        <end position="147"/>
    </location>
</feature>
<keyword evidence="1" id="KW-1133">Transmembrane helix</keyword>
<feature type="transmembrane region" description="Helical" evidence="1">
    <location>
        <begin position="12"/>
        <end position="31"/>
    </location>
</feature>
<dbReference type="PANTHER" id="PTHR31325">
    <property type="entry name" value="OS01G0798800 PROTEIN-RELATED"/>
    <property type="match status" value="1"/>
</dbReference>
<dbReference type="EnsemblPlants" id="OPUNC08G08190.1">
    <property type="protein sequence ID" value="OPUNC08G08190.1"/>
    <property type="gene ID" value="OPUNC08G08190"/>
</dbReference>
<evidence type="ECO:0000313" key="3">
    <source>
        <dbReference type="EnsemblPlants" id="OPUNC08G08220.1"/>
    </source>
</evidence>
<feature type="transmembrane region" description="Helical" evidence="1">
    <location>
        <begin position="37"/>
        <end position="56"/>
    </location>
</feature>
<dbReference type="OMA" id="HEENIWT"/>
<evidence type="ECO:0000259" key="2">
    <source>
        <dbReference type="Pfam" id="PF13968"/>
    </source>
</evidence>
<feature type="transmembrane region" description="Helical" evidence="1">
    <location>
        <begin position="159"/>
        <end position="180"/>
    </location>
</feature>
<feature type="domain" description="DUF4220" evidence="2">
    <location>
        <begin position="80"/>
        <end position="219"/>
    </location>
</feature>
<dbReference type="EnsemblPlants" id="OPUNC08G08220.1">
    <property type="protein sequence ID" value="OPUNC08G08220.1"/>
    <property type="gene ID" value="OPUNC08G08220"/>
</dbReference>
<dbReference type="InterPro" id="IPR025315">
    <property type="entry name" value="DUF4220"/>
</dbReference>
<evidence type="ECO:0000256" key="1">
    <source>
        <dbReference type="SAM" id="Phobius"/>
    </source>
</evidence>
<dbReference type="Pfam" id="PF13968">
    <property type="entry name" value="DUF4220"/>
    <property type="match status" value="2"/>
</dbReference>
<organism evidence="3">
    <name type="scientific">Oryza punctata</name>
    <name type="common">Red rice</name>
    <dbReference type="NCBI Taxonomy" id="4537"/>
    <lineage>
        <taxon>Eukaryota</taxon>
        <taxon>Viridiplantae</taxon>
        <taxon>Streptophyta</taxon>
        <taxon>Embryophyta</taxon>
        <taxon>Tracheophyta</taxon>
        <taxon>Spermatophyta</taxon>
        <taxon>Magnoliopsida</taxon>
        <taxon>Liliopsida</taxon>
        <taxon>Poales</taxon>
        <taxon>Poaceae</taxon>
        <taxon>BOP clade</taxon>
        <taxon>Oryzoideae</taxon>
        <taxon>Oryzeae</taxon>
        <taxon>Oryzinae</taxon>
        <taxon>Oryza</taxon>
    </lineage>
</organism>
<reference evidence="3" key="2">
    <citation type="submission" date="2018-05" db="EMBL/GenBank/DDBJ databases">
        <title>OpunRS2 (Oryza punctata Reference Sequence Version 2).</title>
        <authorList>
            <person name="Zhang J."/>
            <person name="Kudrna D."/>
            <person name="Lee S."/>
            <person name="Talag J."/>
            <person name="Welchert J."/>
            <person name="Wing R.A."/>
        </authorList>
    </citation>
    <scope>NUCLEOTIDE SEQUENCE [LARGE SCALE GENOMIC DNA]</scope>
</reference>
<sequence>MGGGLLHLWQERAIQILVLLSFTLQVLGVAYVLYKHIASTTTLATAAILMFVVGAAKYGERIWAIKCASIDSIRNSLRARDSKNSMELLSALQSNHEENIWTLVEMELSLMYDILYTKASVIHTRYGYCIRVISLLGTASAFFLFQFNVRDGFSRVDATITYILFVGAFLLDITSVLRIIGSTWTCFFLRTRKWDRLHCVVMSVRRLVKSDLHFSTKKWGQVALSSHGCYEKFLPYMGSEFQESVIIWHICTDTFLAMSVQAKDESAAPSAEIVRALSNYIVFLYRTTTPYVTRASSTLAEPTHSQQSD</sequence>
<keyword evidence="1" id="KW-0472">Membrane</keyword>
<keyword evidence="4" id="KW-1185">Reference proteome</keyword>
<proteinExistence type="predicted"/>
<keyword evidence="1" id="KW-0812">Transmembrane</keyword>
<feature type="domain" description="DUF4220" evidence="2">
    <location>
        <begin position="19"/>
        <end position="77"/>
    </location>
</feature>
<accession>A0A0E0LT76</accession>
<dbReference type="STRING" id="4537.A0A0E0LT76"/>
<reference evidence="3" key="1">
    <citation type="submission" date="2015-04" db="UniProtKB">
        <authorList>
            <consortium name="EnsemblPlants"/>
        </authorList>
    </citation>
    <scope>IDENTIFICATION</scope>
</reference>
<evidence type="ECO:0000313" key="4">
    <source>
        <dbReference type="Proteomes" id="UP000026962"/>
    </source>
</evidence>
<dbReference type="Gramene" id="OPUNC08G08190.1">
    <property type="protein sequence ID" value="OPUNC08G08190.1"/>
    <property type="gene ID" value="OPUNC08G08190"/>
</dbReference>
<dbReference type="Gramene" id="OPUNC08G08220.1">
    <property type="protein sequence ID" value="OPUNC08G08220.1"/>
    <property type="gene ID" value="OPUNC08G08220"/>
</dbReference>
<dbReference type="Proteomes" id="UP000026962">
    <property type="component" value="Chromosome 8"/>
</dbReference>
<name>A0A0E0LT76_ORYPU</name>
<protein>
    <recommendedName>
        <fullName evidence="2">DUF4220 domain-containing protein</fullName>
    </recommendedName>
</protein>
<dbReference type="AlphaFoldDB" id="A0A0E0LT76"/>
<dbReference type="HOGENOM" id="CLU_901341_0_0_1"/>